<dbReference type="Pfam" id="PF20469">
    <property type="entry name" value="OLD-like_TOPRIM"/>
    <property type="match status" value="1"/>
</dbReference>
<evidence type="ECO:0000313" key="6">
    <source>
        <dbReference type="Proteomes" id="UP000281372"/>
    </source>
</evidence>
<dbReference type="GO" id="GO:0016887">
    <property type="term" value="F:ATP hydrolysis activity"/>
    <property type="evidence" value="ECO:0007669"/>
    <property type="project" value="InterPro"/>
</dbReference>
<dbReference type="Proteomes" id="UP000050564">
    <property type="component" value="Unassembled WGS sequence"/>
</dbReference>
<dbReference type="CDD" id="cd01026">
    <property type="entry name" value="TOPRIM_OLD"/>
    <property type="match status" value="1"/>
</dbReference>
<dbReference type="GO" id="GO:0005524">
    <property type="term" value="F:ATP binding"/>
    <property type="evidence" value="ECO:0007669"/>
    <property type="project" value="InterPro"/>
</dbReference>
<gene>
    <name evidence="3" type="ORF">ALO81_05072</name>
    <name evidence="4" type="ORF">ALQ64_05366</name>
</gene>
<dbReference type="EMBL" id="LJPX01000393">
    <property type="protein sequence ID" value="KPW70532.1"/>
    <property type="molecule type" value="Genomic_DNA"/>
</dbReference>
<comment type="caution">
    <text evidence="3">The sequence shown here is derived from an EMBL/GenBank/DDBJ whole genome shotgun (WGS) entry which is preliminary data.</text>
</comment>
<sequence>MPTLCQPAINPYPSRHRGRDPVLIESAVLSGFRCFAPRPISVTISPKITTIVGPNAAGKTALLHALAKLFGVTRAQRTVRRSDFHLGPDDDPTSLESKHLYIEVLIALPELIDGTATPETIAPSFRHMLIERPDDAPVCRLRLDAQWEDDGTVEGEVSQTLHWVDTLDDAPPEDKCHPVSVADRGLIQLYYTPASRDAAAQTRATAGALAARLLRAIEWSSDTEEAVHDATENLASAFEEEAAIAAITEALQTRWSALHDDVVDTNPRLSLVSRRFEEVVNKIAVMFEQGPDGQERGIEALSDGQQSLFYFALAAAVFDLEREVVAGSIEGFRSDALRIPALTIFALEEPENHLSPYFLARIIRQVRSLTTDGSAQAIVTSHSPAVLSRVNPTEVRYCRCDPKTRVSTVKRIKLPVNDVEASKFVRGAMLAYPELYFARFVLLVEGDSERIVLPRLAEALNLLIDPAFVAIVPLGGRHVQHFWRLLKHLGIPHATLLDLDLGRDGGGFRRVKTAIEKLIEFGAPKAEVLRITTGILSDADLANMHNWPDSVDHSGLLSWINNNLKAHGVYFSSPLDLDLAMLEAFPAAYAAIVPERGGSRMAADKAAEVVLGTAGPGLKAYTGPFVGYPPQFPSYRYHFLTNSKPATHLAALTHITKAQLVAHMPVVLASVLKHISASLRRD</sequence>
<dbReference type="SUPFAM" id="SSF52540">
    <property type="entry name" value="P-loop containing nucleoside triphosphate hydrolases"/>
    <property type="match status" value="1"/>
</dbReference>
<evidence type="ECO:0000259" key="1">
    <source>
        <dbReference type="Pfam" id="PF13304"/>
    </source>
</evidence>
<protein>
    <recommendedName>
        <fullName evidence="7">ATP-dependent endonuclease</fullName>
    </recommendedName>
</protein>
<dbReference type="AlphaFoldDB" id="A0A0P9NGS3"/>
<dbReference type="InterPro" id="IPR027417">
    <property type="entry name" value="P-loop_NTPase"/>
</dbReference>
<accession>A0A0P9NGS3</accession>
<feature type="domain" description="OLD protein-like TOPRIM" evidence="2">
    <location>
        <begin position="437"/>
        <end position="500"/>
    </location>
</feature>
<evidence type="ECO:0000313" key="3">
    <source>
        <dbReference type="EMBL" id="KPW70532.1"/>
    </source>
</evidence>
<reference evidence="4 6" key="2">
    <citation type="submission" date="2018-08" db="EMBL/GenBank/DDBJ databases">
        <title>Recombination of ecologically and evolutionarily significant loci maintains genetic cohesion in the Pseudomonas syringae species complex.</title>
        <authorList>
            <person name="Dillon M."/>
            <person name="Thakur S."/>
            <person name="Almeida R.N.D."/>
            <person name="Weir B.S."/>
            <person name="Guttman D.S."/>
        </authorList>
    </citation>
    <scope>NUCLEOTIDE SEQUENCE [LARGE SCALE GENOMIC DNA]</scope>
    <source>
        <strain evidence="4 6">ICMP 2821</strain>
    </source>
</reference>
<evidence type="ECO:0000313" key="4">
    <source>
        <dbReference type="EMBL" id="RMN31804.1"/>
    </source>
</evidence>
<dbReference type="Gene3D" id="3.40.50.300">
    <property type="entry name" value="P-loop containing nucleotide triphosphate hydrolases"/>
    <property type="match status" value="2"/>
</dbReference>
<dbReference type="PANTHER" id="PTHR43581:SF4">
    <property type="entry name" value="ATP_GTP PHOSPHATASE"/>
    <property type="match status" value="1"/>
</dbReference>
<dbReference type="InterPro" id="IPR034139">
    <property type="entry name" value="TOPRIM_OLD"/>
</dbReference>
<dbReference type="GO" id="GO:0006302">
    <property type="term" value="P:double-strand break repair"/>
    <property type="evidence" value="ECO:0007669"/>
    <property type="project" value="InterPro"/>
</dbReference>
<dbReference type="Pfam" id="PF13304">
    <property type="entry name" value="AAA_21"/>
    <property type="match status" value="1"/>
</dbReference>
<dbReference type="PATRIC" id="fig|86840.3.peg.4917"/>
<feature type="domain" description="ATPase AAA-type core" evidence="1">
    <location>
        <begin position="48"/>
        <end position="388"/>
    </location>
</feature>
<evidence type="ECO:0008006" key="7">
    <source>
        <dbReference type="Google" id="ProtNLM"/>
    </source>
</evidence>
<dbReference type="InterPro" id="IPR051396">
    <property type="entry name" value="Bact_Antivir_Def_Nuclease"/>
</dbReference>
<dbReference type="InterPro" id="IPR003959">
    <property type="entry name" value="ATPase_AAA_core"/>
</dbReference>
<evidence type="ECO:0000313" key="5">
    <source>
        <dbReference type="Proteomes" id="UP000050564"/>
    </source>
</evidence>
<organism evidence="3 5">
    <name type="scientific">Pseudomonas cannabina</name>
    <dbReference type="NCBI Taxonomy" id="86840"/>
    <lineage>
        <taxon>Bacteria</taxon>
        <taxon>Pseudomonadati</taxon>
        <taxon>Pseudomonadota</taxon>
        <taxon>Gammaproteobacteria</taxon>
        <taxon>Pseudomonadales</taxon>
        <taxon>Pseudomonadaceae</taxon>
        <taxon>Pseudomonas</taxon>
    </lineage>
</organism>
<name>A0A0P9NGS3_PSECA</name>
<evidence type="ECO:0000259" key="2">
    <source>
        <dbReference type="Pfam" id="PF20469"/>
    </source>
</evidence>
<reference evidence="3 5" key="1">
    <citation type="submission" date="2015-09" db="EMBL/GenBank/DDBJ databases">
        <title>Genome announcement of multiple Pseudomonas syringae strains.</title>
        <authorList>
            <person name="Thakur S."/>
            <person name="Wang P.W."/>
            <person name="Gong Y."/>
            <person name="Weir B.S."/>
            <person name="Guttman D.S."/>
        </authorList>
    </citation>
    <scope>NUCLEOTIDE SEQUENCE [LARGE SCALE GENOMIC DNA]</scope>
    <source>
        <strain evidence="3 5">ICMP2823</strain>
    </source>
</reference>
<dbReference type="EMBL" id="RBOW01000434">
    <property type="protein sequence ID" value="RMN31804.1"/>
    <property type="molecule type" value="Genomic_DNA"/>
</dbReference>
<proteinExistence type="predicted"/>
<dbReference type="Proteomes" id="UP000281372">
    <property type="component" value="Unassembled WGS sequence"/>
</dbReference>
<dbReference type="PANTHER" id="PTHR43581">
    <property type="entry name" value="ATP/GTP PHOSPHATASE"/>
    <property type="match status" value="1"/>
</dbReference>